<evidence type="ECO:0000313" key="3">
    <source>
        <dbReference type="Proteomes" id="UP000291422"/>
    </source>
</evidence>
<reference evidence="3" key="1">
    <citation type="journal article" date="2019" name="bioRxiv">
        <title>Genomics, evolutionary history and diagnostics of the Alternaria alternata species group including apple and Asian pear pathotypes.</title>
        <authorList>
            <person name="Armitage A.D."/>
            <person name="Cockerton H.M."/>
            <person name="Sreenivasaprasad S."/>
            <person name="Woodhall J.W."/>
            <person name="Lane C.R."/>
            <person name="Harrison R.J."/>
            <person name="Clarkson J.P."/>
        </authorList>
    </citation>
    <scope>NUCLEOTIDE SEQUENCE [LARGE SCALE GENOMIC DNA]</scope>
    <source>
        <strain evidence="3">FERA 1177</strain>
    </source>
</reference>
<proteinExistence type="predicted"/>
<evidence type="ECO:0000256" key="1">
    <source>
        <dbReference type="SAM" id="MobiDB-lite"/>
    </source>
</evidence>
<organism evidence="2 3">
    <name type="scientific">Alternaria alternata</name>
    <name type="common">Alternaria rot fungus</name>
    <name type="synonym">Torula alternata</name>
    <dbReference type="NCBI Taxonomy" id="5599"/>
    <lineage>
        <taxon>Eukaryota</taxon>
        <taxon>Fungi</taxon>
        <taxon>Dikarya</taxon>
        <taxon>Ascomycota</taxon>
        <taxon>Pezizomycotina</taxon>
        <taxon>Dothideomycetes</taxon>
        <taxon>Pleosporomycetidae</taxon>
        <taxon>Pleosporales</taxon>
        <taxon>Pleosporineae</taxon>
        <taxon>Pleosporaceae</taxon>
        <taxon>Alternaria</taxon>
        <taxon>Alternaria sect. Alternaria</taxon>
        <taxon>Alternaria alternata complex</taxon>
    </lineage>
</organism>
<evidence type="ECO:0000313" key="2">
    <source>
        <dbReference type="EMBL" id="RYN70831.1"/>
    </source>
</evidence>
<name>A0A4Q4N704_ALTAL</name>
<dbReference type="AlphaFoldDB" id="A0A4Q4N704"/>
<feature type="compositionally biased region" description="Polar residues" evidence="1">
    <location>
        <begin position="150"/>
        <end position="160"/>
    </location>
</feature>
<protein>
    <submittedName>
        <fullName evidence="2">Uncharacterized protein</fullName>
    </submittedName>
</protein>
<comment type="caution">
    <text evidence="2">The sequence shown here is derived from an EMBL/GenBank/DDBJ whole genome shotgun (WGS) entry which is preliminary data.</text>
</comment>
<feature type="compositionally biased region" description="Polar residues" evidence="1">
    <location>
        <begin position="1"/>
        <end position="41"/>
    </location>
</feature>
<accession>A0A4Q4N704</accession>
<sequence length="276" mass="30723">MSNQFDSSWANKSSSKPDIRSTFGNTVIPNGSSDASNTTSKEAGYQVGIEPNNQAPAFETETIGSHAPLAPDASEPQRKADKSIQDEAIAAMLSRGTDPKNIPKYVQHHIIAKETGNHRDLDIISQIPSTELQERISNVEVQLKRAQQSFDETFTSPNELPSTRTTPGSTPSRSARPARYGCPGDEGRCIEHKHRAWRSFKSFFEHLEAQHLEEYRTYGGLKCLECEKNNLFAGCHTVSPTYLSQGRDLATHIWDDHMTPRTNSEQVPNTSFTDMD</sequence>
<feature type="region of interest" description="Disordered" evidence="1">
    <location>
        <begin position="1"/>
        <end position="79"/>
    </location>
</feature>
<gene>
    <name evidence="2" type="ORF">AA0117_g10144</name>
</gene>
<feature type="region of interest" description="Disordered" evidence="1">
    <location>
        <begin position="150"/>
        <end position="180"/>
    </location>
</feature>
<dbReference type="EMBL" id="PDXD01000037">
    <property type="protein sequence ID" value="RYN70831.1"/>
    <property type="molecule type" value="Genomic_DNA"/>
</dbReference>
<dbReference type="Proteomes" id="UP000291422">
    <property type="component" value="Unassembled WGS sequence"/>
</dbReference>
<feature type="compositionally biased region" description="Low complexity" evidence="1">
    <location>
        <begin position="161"/>
        <end position="179"/>
    </location>
</feature>